<keyword evidence="2" id="KW-0812">Transmembrane</keyword>
<protein>
    <submittedName>
        <fullName evidence="3">Uncharacterized protein</fullName>
    </submittedName>
</protein>
<organism evidence="3 4">
    <name type="scientific">Leifsonia aquatica</name>
    <name type="common">Corynebacterium aquaticum</name>
    <dbReference type="NCBI Taxonomy" id="144185"/>
    <lineage>
        <taxon>Bacteria</taxon>
        <taxon>Bacillati</taxon>
        <taxon>Actinomycetota</taxon>
        <taxon>Actinomycetes</taxon>
        <taxon>Micrococcales</taxon>
        <taxon>Microbacteriaceae</taxon>
        <taxon>Leifsonia</taxon>
    </lineage>
</organism>
<dbReference type="AlphaFoldDB" id="A0A7W4UUJ1"/>
<name>A0A7W4UUJ1_LEIAQ</name>
<evidence type="ECO:0000256" key="1">
    <source>
        <dbReference type="SAM" id="Coils"/>
    </source>
</evidence>
<keyword evidence="2" id="KW-1133">Transmembrane helix</keyword>
<evidence type="ECO:0000256" key="2">
    <source>
        <dbReference type="SAM" id="Phobius"/>
    </source>
</evidence>
<keyword evidence="1" id="KW-0175">Coiled coil</keyword>
<gene>
    <name evidence="3" type="ORF">FHX33_001240</name>
</gene>
<evidence type="ECO:0000313" key="3">
    <source>
        <dbReference type="EMBL" id="MBB2966508.1"/>
    </source>
</evidence>
<dbReference type="RefSeq" id="WP_021761606.1">
    <property type="nucleotide sequence ID" value="NZ_JACHVP010000001.1"/>
</dbReference>
<reference evidence="3 4" key="1">
    <citation type="submission" date="2020-08" db="EMBL/GenBank/DDBJ databases">
        <title>Sequencing the genomes of 1000 actinobacteria strains.</title>
        <authorList>
            <person name="Klenk H.-P."/>
        </authorList>
    </citation>
    <scope>NUCLEOTIDE SEQUENCE [LARGE SCALE GENOMIC DNA]</scope>
    <source>
        <strain evidence="3 4">DSM 20146</strain>
    </source>
</reference>
<accession>A0A7W4UUJ1</accession>
<keyword evidence="2" id="KW-0472">Membrane</keyword>
<feature type="coiled-coil region" evidence="1">
    <location>
        <begin position="39"/>
        <end position="89"/>
    </location>
</feature>
<dbReference type="Proteomes" id="UP000538196">
    <property type="component" value="Unassembled WGS sequence"/>
</dbReference>
<evidence type="ECO:0000313" key="4">
    <source>
        <dbReference type="Proteomes" id="UP000538196"/>
    </source>
</evidence>
<sequence length="117" mass="13629">MPWWSWLVIWTVLVLGLLGMLAYFAWSLFRKLMAAGREATALIEKAEILQSRVDDLREEPFHPAVFADAAALRQERTQARADREFAKQARRDARVRRGKLLVKADPSRFEYVTRRTP</sequence>
<dbReference type="EMBL" id="JACHVP010000001">
    <property type="protein sequence ID" value="MBB2966508.1"/>
    <property type="molecule type" value="Genomic_DNA"/>
</dbReference>
<feature type="transmembrane region" description="Helical" evidence="2">
    <location>
        <begin position="6"/>
        <end position="29"/>
    </location>
</feature>
<proteinExistence type="predicted"/>
<keyword evidence="4" id="KW-1185">Reference proteome</keyword>
<comment type="caution">
    <text evidence="3">The sequence shown here is derived from an EMBL/GenBank/DDBJ whole genome shotgun (WGS) entry which is preliminary data.</text>
</comment>